<dbReference type="SUPFAM" id="SSF55545">
    <property type="entry name" value="beta-N-acetylhexosaminidase-like domain"/>
    <property type="match status" value="1"/>
</dbReference>
<dbReference type="PRINTS" id="PR01415">
    <property type="entry name" value="ANKYRIN"/>
</dbReference>
<dbReference type="PANTHER" id="PTHR24171:SF11">
    <property type="entry name" value="26S PROTEASOME NON-ATPASE REGULATORY SUBUNIT 10"/>
    <property type="match status" value="1"/>
</dbReference>
<reference evidence="7 8" key="1">
    <citation type="submission" date="2024-08" db="EMBL/GenBank/DDBJ databases">
        <title>Gnathostoma spinigerum genome.</title>
        <authorList>
            <person name="Gonzalez-Bertolin B."/>
            <person name="Monzon S."/>
            <person name="Zaballos A."/>
            <person name="Jimenez P."/>
            <person name="Dekumyoy P."/>
            <person name="Varona S."/>
            <person name="Cuesta I."/>
            <person name="Sumanam S."/>
            <person name="Adisakwattana P."/>
            <person name="Gasser R.B."/>
            <person name="Hernandez-Gonzalez A."/>
            <person name="Young N.D."/>
            <person name="Perteguer M.J."/>
        </authorList>
    </citation>
    <scope>NUCLEOTIDE SEQUENCE [LARGE SCALE GENOMIC DNA]</scope>
    <source>
        <strain evidence="7">AL3</strain>
        <tissue evidence="7">Liver</tissue>
    </source>
</reference>
<keyword evidence="1" id="KW-0677">Repeat</keyword>
<accession>A0ABD6EFU1</accession>
<proteinExistence type="predicted"/>
<evidence type="ECO:0000313" key="7">
    <source>
        <dbReference type="EMBL" id="MFH4978061.1"/>
    </source>
</evidence>
<dbReference type="InterPro" id="IPR002110">
    <property type="entry name" value="Ankyrin_rpt"/>
</dbReference>
<protein>
    <recommendedName>
        <fullName evidence="6">Beta-hexosaminidase bacterial type N-terminal domain-containing protein</fullName>
    </recommendedName>
</protein>
<dbReference type="PROSITE" id="PS50297">
    <property type="entry name" value="ANK_REP_REGION"/>
    <property type="match status" value="2"/>
</dbReference>
<dbReference type="AlphaFoldDB" id="A0ABD6EFU1"/>
<organism evidence="7 8">
    <name type="scientific">Gnathostoma spinigerum</name>
    <dbReference type="NCBI Taxonomy" id="75299"/>
    <lineage>
        <taxon>Eukaryota</taxon>
        <taxon>Metazoa</taxon>
        <taxon>Ecdysozoa</taxon>
        <taxon>Nematoda</taxon>
        <taxon>Chromadorea</taxon>
        <taxon>Rhabditida</taxon>
        <taxon>Spirurina</taxon>
        <taxon>Gnathostomatomorpha</taxon>
        <taxon>Gnathostomatoidea</taxon>
        <taxon>Gnathostomatidae</taxon>
        <taxon>Gnathostoma</taxon>
    </lineage>
</organism>
<dbReference type="Proteomes" id="UP001608902">
    <property type="component" value="Unassembled WGS sequence"/>
</dbReference>
<evidence type="ECO:0000256" key="4">
    <source>
        <dbReference type="ARBA" id="ARBA00023295"/>
    </source>
</evidence>
<evidence type="ECO:0000256" key="1">
    <source>
        <dbReference type="ARBA" id="ARBA00022737"/>
    </source>
</evidence>
<dbReference type="Gene3D" id="1.25.40.20">
    <property type="entry name" value="Ankyrin repeat-containing domain"/>
    <property type="match status" value="1"/>
</dbReference>
<dbReference type="Gene3D" id="3.30.379.10">
    <property type="entry name" value="Chitobiase/beta-hexosaminidase domain 2-like"/>
    <property type="match status" value="1"/>
</dbReference>
<dbReference type="GO" id="GO:0016798">
    <property type="term" value="F:hydrolase activity, acting on glycosyl bonds"/>
    <property type="evidence" value="ECO:0007669"/>
    <property type="project" value="UniProtKB-KW"/>
</dbReference>
<comment type="caution">
    <text evidence="7">The sequence shown here is derived from an EMBL/GenBank/DDBJ whole genome shotgun (WGS) entry which is preliminary data.</text>
</comment>
<feature type="domain" description="Beta-hexosaminidase bacterial type N-terminal" evidence="6">
    <location>
        <begin position="233"/>
        <end position="273"/>
    </location>
</feature>
<keyword evidence="2" id="KW-0378">Hydrolase</keyword>
<dbReference type="InterPro" id="IPR036770">
    <property type="entry name" value="Ankyrin_rpt-contain_sf"/>
</dbReference>
<evidence type="ECO:0000256" key="3">
    <source>
        <dbReference type="ARBA" id="ARBA00023043"/>
    </source>
</evidence>
<dbReference type="SMART" id="SM00248">
    <property type="entry name" value="ANK"/>
    <property type="match status" value="2"/>
</dbReference>
<keyword evidence="8" id="KW-1185">Reference proteome</keyword>
<dbReference type="EMBL" id="JBGFUD010002831">
    <property type="protein sequence ID" value="MFH4978061.1"/>
    <property type="molecule type" value="Genomic_DNA"/>
</dbReference>
<dbReference type="InterPro" id="IPR015882">
    <property type="entry name" value="HEX_bac_N"/>
</dbReference>
<evidence type="ECO:0000256" key="2">
    <source>
        <dbReference type="ARBA" id="ARBA00022801"/>
    </source>
</evidence>
<feature type="repeat" description="ANK" evidence="5">
    <location>
        <begin position="16"/>
        <end position="48"/>
    </location>
</feature>
<evidence type="ECO:0000313" key="8">
    <source>
        <dbReference type="Proteomes" id="UP001608902"/>
    </source>
</evidence>
<feature type="repeat" description="ANK" evidence="5">
    <location>
        <begin position="49"/>
        <end position="81"/>
    </location>
</feature>
<gene>
    <name evidence="7" type="ORF">AB6A40_004770</name>
</gene>
<dbReference type="Pfam" id="PF12796">
    <property type="entry name" value="Ank_2"/>
    <property type="match status" value="1"/>
</dbReference>
<evidence type="ECO:0000256" key="5">
    <source>
        <dbReference type="PROSITE-ProRule" id="PRU00023"/>
    </source>
</evidence>
<dbReference type="Pfam" id="PF02838">
    <property type="entry name" value="Glyco_hydro_20b"/>
    <property type="match status" value="1"/>
</dbReference>
<sequence>MIASGVRLDSVDSPQTMNTPLHWAASYGNEDVVRTLCDSGAAVNAINAKGETPLHDAVRRGDEAVVRCLLSHGADANIKDSCGLDCFQIANKSSPDILRALSMNTVSQHVQRSPSFDSDFDRASLISDATALFTDRNVYTTSKNLESWTELLWPQPKFLEINPQGKSTPFPTDNHLKIYFDGASNCEPRLMMQAIQVSAPLLSSLQLELEYRGHRIPDHSALDGKVTCGLFSIGGKQGAYTLSVAEDNIELVAEDYAGLRYGFATLVQILRIHWLGIKTDEEENAQYPYAKSTDASSLVEDIPGRGLGVLPHRIPCLVIRDSPDMSVRAVFQDFSGCKILNAETLLNLATRIGYCKASHLFVNFEIRTTDRYQLPYTNRDLFNMTQVCEELFVKLVPSLDLQSNYIEARGARHIIESFLDDFPLSKVAHFGPNLASILLTNLPMLNGIQKRVPKIYLTVDVNKENAALINQLPPYVTVCIEGQYPFEAESLLSPRLNVVLRFTATDPGYLCPAPESVAKKAVLACRLGDKLPILGTMICDLSTGCEIMPASLSYMPELASVGVAWNRDTDMKHFSFLLPKITAQHILLDGNVEALMKQVSILGRVEHEITKFSYGLLRPNGYVFDPTKELESVVPKSKIPISVYVEMILNPDNMVLERLTPLTFKKARIELRRSLKFLDETRKSLPYNFELALVLAEVQLVTELMVLASRLGQVLCMHGTNPDLIAVNNNKVPLLGGKKTADSAAIGYNVVNVGVANLPLTVRTDLANSLLEIRSKFQHTWLSRNIASTLPNALKIYDNLFRALLPPSMQEYSKNLL</sequence>
<keyword evidence="3 5" id="KW-0040">ANK repeat</keyword>
<keyword evidence="4" id="KW-0326">Glycosidase</keyword>
<dbReference type="PANTHER" id="PTHR24171">
    <property type="entry name" value="ANKYRIN REPEAT DOMAIN-CONTAINING PROTEIN 39-RELATED"/>
    <property type="match status" value="1"/>
</dbReference>
<dbReference type="SUPFAM" id="SSF48403">
    <property type="entry name" value="Ankyrin repeat"/>
    <property type="match status" value="1"/>
</dbReference>
<name>A0ABD6EFU1_9BILA</name>
<dbReference type="InterPro" id="IPR029018">
    <property type="entry name" value="Hex-like_dom2"/>
</dbReference>
<evidence type="ECO:0000259" key="6">
    <source>
        <dbReference type="Pfam" id="PF02838"/>
    </source>
</evidence>
<dbReference type="PROSITE" id="PS50088">
    <property type="entry name" value="ANK_REPEAT"/>
    <property type="match status" value="2"/>
</dbReference>